<gene>
    <name evidence="2" type="primary">Dsim\GD24334</name>
    <name evidence="2" type="ORF">Dsimw501_GD24334</name>
</gene>
<evidence type="ECO:0000256" key="1">
    <source>
        <dbReference type="SAM" id="MobiDB-lite"/>
    </source>
</evidence>
<dbReference type="Bgee" id="FBgn0195681">
    <property type="expression patterns" value="Expressed in embryo and 2 other cell types or tissues"/>
</dbReference>
<dbReference type="Proteomes" id="UP000035880">
    <property type="component" value="Chromosome 2L"/>
</dbReference>
<proteinExistence type="predicted"/>
<name>A0A0J9R5W1_DROSI</name>
<organism evidence="2">
    <name type="scientific">Drosophila simulans</name>
    <name type="common">Fruit fly</name>
    <dbReference type="NCBI Taxonomy" id="7240"/>
    <lineage>
        <taxon>Eukaryota</taxon>
        <taxon>Metazoa</taxon>
        <taxon>Ecdysozoa</taxon>
        <taxon>Arthropoda</taxon>
        <taxon>Hexapoda</taxon>
        <taxon>Insecta</taxon>
        <taxon>Pterygota</taxon>
        <taxon>Neoptera</taxon>
        <taxon>Endopterygota</taxon>
        <taxon>Diptera</taxon>
        <taxon>Brachycera</taxon>
        <taxon>Muscomorpha</taxon>
        <taxon>Ephydroidea</taxon>
        <taxon>Drosophilidae</taxon>
        <taxon>Drosophila</taxon>
        <taxon>Sophophora</taxon>
    </lineage>
</organism>
<sequence length="102" mass="11201">MLMNALARSSRLRLYGCAWAQDDGAAASNNELEKGSKAPSPPGASIAPPQTKCSRVIMTLLFDALQRMDLPVRLTSGKESVDVKASSEKETERWHAQKRRQS</sequence>
<feature type="region of interest" description="Disordered" evidence="1">
    <location>
        <begin position="28"/>
        <end position="50"/>
    </location>
</feature>
<reference evidence="2" key="1">
    <citation type="journal article" date="2013" name="Genome Res.">
        <title>A second-generation assembly of the Drosophila simulans genome provides new insights into patterns of lineage-specific divergence.</title>
        <authorList>
            <person name="Hu T.T."/>
            <person name="Eisen M.B."/>
            <person name="Thornton K.R."/>
            <person name="Andolfatto P."/>
        </authorList>
    </citation>
    <scope>NUCLEOTIDE SEQUENCE [LARGE SCALE GENOMIC DNA]</scope>
    <source>
        <strain evidence="2">W501</strain>
    </source>
</reference>
<reference evidence="2" key="2">
    <citation type="submission" date="2014-06" db="EMBL/GenBank/DDBJ databases">
        <authorList>
            <person name="Hu T."/>
            <person name="Eisen M.B."/>
            <person name="Thornton K.R."/>
            <person name="Andolfatto P."/>
        </authorList>
    </citation>
    <scope>NUCLEOTIDE SEQUENCE</scope>
    <source>
        <strain evidence="2">W501</strain>
    </source>
</reference>
<accession>A0A0J9R5W1</accession>
<protein>
    <submittedName>
        <fullName evidence="2">Uncharacterized protein</fullName>
    </submittedName>
</protein>
<evidence type="ECO:0000313" key="2">
    <source>
        <dbReference type="EMBL" id="KMY91391.1"/>
    </source>
</evidence>
<dbReference type="EMBL" id="CM002910">
    <property type="protein sequence ID" value="KMY91391.1"/>
    <property type="molecule type" value="Genomic_DNA"/>
</dbReference>
<feature type="compositionally biased region" description="Basic and acidic residues" evidence="1">
    <location>
        <begin position="79"/>
        <end position="95"/>
    </location>
</feature>
<feature type="region of interest" description="Disordered" evidence="1">
    <location>
        <begin position="73"/>
        <end position="102"/>
    </location>
</feature>
<reference evidence="2" key="3">
    <citation type="submission" date="2015-04" db="EMBL/GenBank/DDBJ databases">
        <authorList>
            <consortium name="FlyBase"/>
        </authorList>
    </citation>
    <scope>NUCLEOTIDE SEQUENCE</scope>
    <source>
        <strain evidence="2">W501</strain>
    </source>
</reference>
<dbReference type="KEGG" id="dsi:Dsimw501_GD24334"/>
<dbReference type="AlphaFoldDB" id="A0A0J9R5W1"/>